<protein>
    <submittedName>
        <fullName evidence="4">Uncharacterized protein</fullName>
    </submittedName>
</protein>
<name>A0A1J8QVJ9_9AGAM</name>
<dbReference type="GO" id="GO:0032991">
    <property type="term" value="C:protein-containing complex"/>
    <property type="evidence" value="ECO:0007669"/>
    <property type="project" value="UniProtKB-ARBA"/>
</dbReference>
<dbReference type="STRING" id="180088.A0A1J8QVJ9"/>
<keyword evidence="1 3" id="KW-0853">WD repeat</keyword>
<dbReference type="PANTHER" id="PTHR44090:SF1">
    <property type="entry name" value="SUPERKILLER COMPLEX PROTEIN 8"/>
    <property type="match status" value="1"/>
</dbReference>
<reference evidence="4 5" key="1">
    <citation type="submission" date="2016-03" db="EMBL/GenBank/DDBJ databases">
        <title>Comparative genomics of the ectomycorrhizal sister species Rhizopogon vinicolor and Rhizopogon vesiculosus (Basidiomycota: Boletales) reveals a divergence of the mating type B locus.</title>
        <authorList>
            <person name="Mujic A.B."/>
            <person name="Kuo A."/>
            <person name="Tritt A."/>
            <person name="Lipzen A."/>
            <person name="Chen C."/>
            <person name="Johnson J."/>
            <person name="Sharma A."/>
            <person name="Barry K."/>
            <person name="Grigoriev I.V."/>
            <person name="Spatafora J.W."/>
        </authorList>
    </citation>
    <scope>NUCLEOTIDE SEQUENCE [LARGE SCALE GENOMIC DNA]</scope>
    <source>
        <strain evidence="4 5">AM-OR11-056</strain>
    </source>
</reference>
<feature type="repeat" description="WD" evidence="3">
    <location>
        <begin position="31"/>
        <end position="71"/>
    </location>
</feature>
<evidence type="ECO:0000256" key="1">
    <source>
        <dbReference type="ARBA" id="ARBA00022574"/>
    </source>
</evidence>
<dbReference type="InterPro" id="IPR019775">
    <property type="entry name" value="WD40_repeat_CS"/>
</dbReference>
<sequence length="343" mass="36206">MVCDVLASAPDPSTQNHSDMSLAFVNALECKEPHSDEIWSVAWTANNTAVSASADGTVKQWNSTSGQASMSRPPHNLAIVSLSVSPDGKYSLYNGLDGTTCLWDLENDTVVGRHESYDRSVVKDAEPSYSVSLNPKGTTYAGTSNSGNVNIYSANPDSFGTRQAVLPSGRNRHGMHCAHSPDGTRVALSNEAGQVFIFDLESQALTSTYSSHAMCVRSLTWSYDGQLLLTASDDKRLILHDVRSTPSGKPGSGAVATLTGHSSWVLSTSISPDGRLAVSGSADKTIKVWDLSARTAVSTLQESGEVWSVSWSPKPAAPGSAGAFISGGQDGHVRWWRSAGAGA</sequence>
<dbReference type="InterPro" id="IPR001680">
    <property type="entry name" value="WD40_rpt"/>
</dbReference>
<keyword evidence="5" id="KW-1185">Reference proteome</keyword>
<dbReference type="InterPro" id="IPR036322">
    <property type="entry name" value="WD40_repeat_dom_sf"/>
</dbReference>
<dbReference type="Gene3D" id="2.130.10.10">
    <property type="entry name" value="YVTN repeat-like/Quinoprotein amine dehydrogenase"/>
    <property type="match status" value="2"/>
</dbReference>
<dbReference type="InterPro" id="IPR015943">
    <property type="entry name" value="WD40/YVTN_repeat-like_dom_sf"/>
</dbReference>
<organism evidence="4 5">
    <name type="scientific">Rhizopogon vesiculosus</name>
    <dbReference type="NCBI Taxonomy" id="180088"/>
    <lineage>
        <taxon>Eukaryota</taxon>
        <taxon>Fungi</taxon>
        <taxon>Dikarya</taxon>
        <taxon>Basidiomycota</taxon>
        <taxon>Agaricomycotina</taxon>
        <taxon>Agaricomycetes</taxon>
        <taxon>Agaricomycetidae</taxon>
        <taxon>Boletales</taxon>
        <taxon>Suillineae</taxon>
        <taxon>Rhizopogonaceae</taxon>
        <taxon>Rhizopogon</taxon>
    </lineage>
</organism>
<dbReference type="InterPro" id="IPR051510">
    <property type="entry name" value="SKI8"/>
</dbReference>
<dbReference type="AlphaFoldDB" id="A0A1J8QVJ9"/>
<dbReference type="PROSITE" id="PS50082">
    <property type="entry name" value="WD_REPEATS_2"/>
    <property type="match status" value="4"/>
</dbReference>
<dbReference type="PANTHER" id="PTHR44090">
    <property type="entry name" value="WD REPEAT-CONTAINING PROTEIN 61"/>
    <property type="match status" value="1"/>
</dbReference>
<evidence type="ECO:0000313" key="5">
    <source>
        <dbReference type="Proteomes" id="UP000183567"/>
    </source>
</evidence>
<comment type="caution">
    <text evidence="4">The sequence shown here is derived from an EMBL/GenBank/DDBJ whole genome shotgun (WGS) entry which is preliminary data.</text>
</comment>
<dbReference type="Pfam" id="PF00400">
    <property type="entry name" value="WD40"/>
    <property type="match status" value="5"/>
</dbReference>
<feature type="repeat" description="WD" evidence="3">
    <location>
        <begin position="72"/>
        <end position="113"/>
    </location>
</feature>
<dbReference type="CDD" id="cd00200">
    <property type="entry name" value="WD40"/>
    <property type="match status" value="1"/>
</dbReference>
<dbReference type="PROSITE" id="PS50294">
    <property type="entry name" value="WD_REPEATS_REGION"/>
    <property type="match status" value="1"/>
</dbReference>
<dbReference type="PRINTS" id="PR00320">
    <property type="entry name" value="GPROTEINBRPT"/>
</dbReference>
<dbReference type="Proteomes" id="UP000183567">
    <property type="component" value="Unassembled WGS sequence"/>
</dbReference>
<dbReference type="SUPFAM" id="SSF50978">
    <property type="entry name" value="WD40 repeat-like"/>
    <property type="match status" value="1"/>
</dbReference>
<gene>
    <name evidence="4" type="ORF">AZE42_08812</name>
</gene>
<dbReference type="PROSITE" id="PS00678">
    <property type="entry name" value="WD_REPEATS_1"/>
    <property type="match status" value="1"/>
</dbReference>
<evidence type="ECO:0000256" key="3">
    <source>
        <dbReference type="PROSITE-ProRule" id="PRU00221"/>
    </source>
</evidence>
<feature type="repeat" description="WD" evidence="3">
    <location>
        <begin position="209"/>
        <end position="244"/>
    </location>
</feature>
<dbReference type="GO" id="GO:0005634">
    <property type="term" value="C:nucleus"/>
    <property type="evidence" value="ECO:0007669"/>
    <property type="project" value="TreeGrafter"/>
</dbReference>
<dbReference type="InterPro" id="IPR020472">
    <property type="entry name" value="WD40_PAC1"/>
</dbReference>
<feature type="repeat" description="WD" evidence="3">
    <location>
        <begin position="258"/>
        <end position="299"/>
    </location>
</feature>
<accession>A0A1J8QVJ9</accession>
<proteinExistence type="predicted"/>
<dbReference type="OrthoDB" id="538223at2759"/>
<keyword evidence="2" id="KW-0677">Repeat</keyword>
<dbReference type="SMART" id="SM00320">
    <property type="entry name" value="WD40"/>
    <property type="match status" value="7"/>
</dbReference>
<evidence type="ECO:0000256" key="2">
    <source>
        <dbReference type="ARBA" id="ARBA00022737"/>
    </source>
</evidence>
<evidence type="ECO:0000313" key="4">
    <source>
        <dbReference type="EMBL" id="OJA15676.1"/>
    </source>
</evidence>
<dbReference type="EMBL" id="LVVM01002950">
    <property type="protein sequence ID" value="OJA15676.1"/>
    <property type="molecule type" value="Genomic_DNA"/>
</dbReference>